<dbReference type="InterPro" id="IPR012677">
    <property type="entry name" value="Nucleotide-bd_a/b_plait_sf"/>
</dbReference>
<dbReference type="PANTHER" id="PTHR15092:SF44">
    <property type="entry name" value="POLY(A)-SPECIFIC RIBONUCLEASE PARN"/>
    <property type="match status" value="1"/>
</dbReference>
<dbReference type="Proteomes" id="UP000092462">
    <property type="component" value="Unassembled WGS sequence"/>
</dbReference>
<dbReference type="GO" id="GO:0003723">
    <property type="term" value="F:RNA binding"/>
    <property type="evidence" value="ECO:0007669"/>
    <property type="project" value="InterPro"/>
</dbReference>
<dbReference type="InterPro" id="IPR051181">
    <property type="entry name" value="CAF1_poly(A)_ribonucleases"/>
</dbReference>
<evidence type="ECO:0000313" key="5">
    <source>
        <dbReference type="Proteomes" id="UP000092462"/>
    </source>
</evidence>
<dbReference type="GO" id="GO:1990432">
    <property type="term" value="P:siRNA 3'-end processing"/>
    <property type="evidence" value="ECO:0007669"/>
    <property type="project" value="TreeGrafter"/>
</dbReference>
<name>A0A1B0DEP0_PHLPP</name>
<protein>
    <recommendedName>
        <fullName evidence="3">Poly(A)-specific ribonuclease RNA-binding domain-containing protein</fullName>
    </recommendedName>
</protein>
<dbReference type="InterPro" id="IPR012337">
    <property type="entry name" value="RNaseH-like_sf"/>
</dbReference>
<organism evidence="4 5">
    <name type="scientific">Phlebotomus papatasi</name>
    <name type="common">Sandfly</name>
    <dbReference type="NCBI Taxonomy" id="29031"/>
    <lineage>
        <taxon>Eukaryota</taxon>
        <taxon>Metazoa</taxon>
        <taxon>Ecdysozoa</taxon>
        <taxon>Arthropoda</taxon>
        <taxon>Hexapoda</taxon>
        <taxon>Insecta</taxon>
        <taxon>Pterygota</taxon>
        <taxon>Neoptera</taxon>
        <taxon>Endopterygota</taxon>
        <taxon>Diptera</taxon>
        <taxon>Nematocera</taxon>
        <taxon>Psychodoidea</taxon>
        <taxon>Psychodidae</taxon>
        <taxon>Phlebotomus</taxon>
        <taxon>Phlebotomus</taxon>
    </lineage>
</organism>
<evidence type="ECO:0000256" key="2">
    <source>
        <dbReference type="SAM" id="MobiDB-lite"/>
    </source>
</evidence>
<dbReference type="CDD" id="cd12428">
    <property type="entry name" value="RRM_PARN"/>
    <property type="match status" value="1"/>
</dbReference>
<dbReference type="VEuPathDB" id="VectorBase:PPAI006389"/>
<sequence>MNDCNVGSASFLHLGDVVSLYAEGSVCGFLSTLGEKLPEIVEAIDRASFVAFDQEFTGLFRENTFSQPYSSIGSHYSKTQRSFDEYIVIQLGLTAFWVDPEDETKFQCKSFNIYLWPRGRRGSFRCESSCIEFLVNNGFDFNKLFSKGVPYCPLQEAEKMKTHLQKRQAEKAKQLANSEPDISSHIPIPDEEKETLDKACEEIDKFLESEDEELIFDTFNGFQRKLLYQLIEQKYFTKITATAKELDKNRKGMAITRKKSPEEEKKLLEEKFEQEMKNLEAQIGVTHVFKALSESKTLIIGHNIFCDLLYLMRQFTGALPDDLDDYKKLVHDFFPNILDTKYLCTAESLKSKINSTVLLHLLEICRSEPFQMPQVEFLGEGKYTIDDEREHEAGYDSFITGICFISLANYLKIAPKDLNARCKKLKSFKNKIFLMGLEDVNCVNLTGPDVKPSRQHVFHISFPQTWKSGDIARHFRNFGPVYIKWINESSAFVALQQKEYASCLMKSIGKTPGVTVCPYSEFENSPTPSDASRKRKTPEGKPQEEEEQKTVKKSRVASKRFEESSDW</sequence>
<dbReference type="InterPro" id="IPR036867">
    <property type="entry name" value="R3H_dom_sf"/>
</dbReference>
<dbReference type="GO" id="GO:0004535">
    <property type="term" value="F:poly(A)-specific ribonuclease activity"/>
    <property type="evidence" value="ECO:0007669"/>
    <property type="project" value="InterPro"/>
</dbReference>
<dbReference type="GO" id="GO:0000289">
    <property type="term" value="P:nuclear-transcribed mRNA poly(A) tail shortening"/>
    <property type="evidence" value="ECO:0007669"/>
    <property type="project" value="TreeGrafter"/>
</dbReference>
<dbReference type="Pfam" id="PF04857">
    <property type="entry name" value="CAF1"/>
    <property type="match status" value="1"/>
</dbReference>
<dbReference type="PANTHER" id="PTHR15092">
    <property type="entry name" value="POLY A -SPECIFIC RIBONUCLEASE/TARGET OF EGR1, MEMBER 1"/>
    <property type="match status" value="1"/>
</dbReference>
<proteinExistence type="inferred from homology"/>
<dbReference type="Gene3D" id="3.30.420.10">
    <property type="entry name" value="Ribonuclease H-like superfamily/Ribonuclease H"/>
    <property type="match status" value="2"/>
</dbReference>
<keyword evidence="5" id="KW-1185">Reference proteome</keyword>
<dbReference type="EnsemblMetazoa" id="PPAI006389-RA">
    <property type="protein sequence ID" value="PPAI006389-PA"/>
    <property type="gene ID" value="PPAI006389"/>
</dbReference>
<dbReference type="InterPro" id="IPR014789">
    <property type="entry name" value="PolyA-riboNase_RNA-binding"/>
</dbReference>
<dbReference type="InterPro" id="IPR006941">
    <property type="entry name" value="RNase_CAF1"/>
</dbReference>
<dbReference type="GO" id="GO:0005634">
    <property type="term" value="C:nucleus"/>
    <property type="evidence" value="ECO:0007669"/>
    <property type="project" value="InterPro"/>
</dbReference>
<dbReference type="AlphaFoldDB" id="A0A1B0DEP0"/>
<dbReference type="Pfam" id="PF08675">
    <property type="entry name" value="RNA_bind"/>
    <property type="match status" value="1"/>
</dbReference>
<accession>A0A1B0DEP0</accession>
<dbReference type="InterPro" id="IPR035979">
    <property type="entry name" value="RBD_domain_sf"/>
</dbReference>
<evidence type="ECO:0000256" key="1">
    <source>
        <dbReference type="ARBA" id="ARBA00008372"/>
    </source>
</evidence>
<dbReference type="VEuPathDB" id="VectorBase:PPAPM1_001599"/>
<dbReference type="GO" id="GO:0046872">
    <property type="term" value="F:metal ion binding"/>
    <property type="evidence" value="ECO:0007669"/>
    <property type="project" value="InterPro"/>
</dbReference>
<dbReference type="GO" id="GO:1990431">
    <property type="term" value="P:priRNA 3'-end processing"/>
    <property type="evidence" value="ECO:0007669"/>
    <property type="project" value="TreeGrafter"/>
</dbReference>
<dbReference type="Gene3D" id="3.30.70.330">
    <property type="match status" value="1"/>
</dbReference>
<feature type="region of interest" description="Disordered" evidence="2">
    <location>
        <begin position="521"/>
        <end position="567"/>
    </location>
</feature>
<dbReference type="SUPFAM" id="SSF53098">
    <property type="entry name" value="Ribonuclease H-like"/>
    <property type="match status" value="1"/>
</dbReference>
<comment type="similarity">
    <text evidence="1">Belongs to the CAF1 family.</text>
</comment>
<evidence type="ECO:0000259" key="3">
    <source>
        <dbReference type="Pfam" id="PF08675"/>
    </source>
</evidence>
<feature type="domain" description="Poly(A)-specific ribonuclease RNA-binding" evidence="3">
    <location>
        <begin position="447"/>
        <end position="524"/>
    </location>
</feature>
<dbReference type="EMBL" id="AJVK01032941">
    <property type="status" value="NOT_ANNOTATED_CDS"/>
    <property type="molecule type" value="Genomic_DNA"/>
</dbReference>
<dbReference type="InterPro" id="IPR036397">
    <property type="entry name" value="RNaseH_sf"/>
</dbReference>
<evidence type="ECO:0000313" key="4">
    <source>
        <dbReference type="EnsemblMetazoa" id="PPAI006389-PA"/>
    </source>
</evidence>
<reference evidence="4" key="1">
    <citation type="submission" date="2022-08" db="UniProtKB">
        <authorList>
            <consortium name="EnsemblMetazoa"/>
        </authorList>
    </citation>
    <scope>IDENTIFICATION</scope>
    <source>
        <strain evidence="4">Israel</strain>
    </source>
</reference>
<dbReference type="SUPFAM" id="SSF82708">
    <property type="entry name" value="R3H domain"/>
    <property type="match status" value="1"/>
</dbReference>
<dbReference type="EMBL" id="AJVK01032942">
    <property type="status" value="NOT_ANNOTATED_CDS"/>
    <property type="molecule type" value="Genomic_DNA"/>
</dbReference>
<dbReference type="SUPFAM" id="SSF54928">
    <property type="entry name" value="RNA-binding domain, RBD"/>
    <property type="match status" value="1"/>
</dbReference>
<dbReference type="GO" id="GO:0005737">
    <property type="term" value="C:cytoplasm"/>
    <property type="evidence" value="ECO:0007669"/>
    <property type="project" value="InterPro"/>
</dbReference>